<feature type="signal peptide" evidence="1">
    <location>
        <begin position="1"/>
        <end position="19"/>
    </location>
</feature>
<reference evidence="3" key="1">
    <citation type="submission" date="2016-10" db="EMBL/GenBank/DDBJ databases">
        <authorList>
            <person name="Varghese N."/>
            <person name="Submissions S."/>
        </authorList>
    </citation>
    <scope>NUCLEOTIDE SEQUENCE [LARGE SCALE GENOMIC DNA]</scope>
    <source>
        <strain evidence="3">XJ109</strain>
    </source>
</reference>
<dbReference type="AlphaFoldDB" id="A0A1I4XZQ3"/>
<sequence>MITKTLLFTGLIFSITSYAQVGVNTNTPTRSLDINGHLKIRETVDESENGEYSKILVTDNDGNIDFIYKKDLLPVSDEFTSDKVVINNIYMNTTSAGIPSKKITCGKFEFSFNGDSNSKIQFNLVQAPTQNVSIYMSMEQNYDPNGFQFYQGTSKSNINPFIFTTSNWSTAQPFAEAGLADFEQNIMYFQYPNDPDFYRLTVYKVKHTINNGSTWSFVSACEKF</sequence>
<dbReference type="OrthoDB" id="1234557at2"/>
<evidence type="ECO:0000256" key="1">
    <source>
        <dbReference type="SAM" id="SignalP"/>
    </source>
</evidence>
<evidence type="ECO:0000313" key="2">
    <source>
        <dbReference type="EMBL" id="SFN31236.1"/>
    </source>
</evidence>
<dbReference type="EMBL" id="FOUZ01000010">
    <property type="protein sequence ID" value="SFN31236.1"/>
    <property type="molecule type" value="Genomic_DNA"/>
</dbReference>
<keyword evidence="3" id="KW-1185">Reference proteome</keyword>
<keyword evidence="1" id="KW-0732">Signal</keyword>
<accession>A0A1I4XZQ3</accession>
<proteinExistence type="predicted"/>
<gene>
    <name evidence="2" type="ORF">SAMN05421738_11040</name>
</gene>
<name>A0A1I4XZQ3_9FLAO</name>
<dbReference type="RefSeq" id="WP_092908613.1">
    <property type="nucleotide sequence ID" value="NZ_FOUZ01000010.1"/>
</dbReference>
<feature type="chain" id="PRO_5011515948" evidence="1">
    <location>
        <begin position="20"/>
        <end position="224"/>
    </location>
</feature>
<dbReference type="STRING" id="684065.SAMN05421738_11040"/>
<dbReference type="Proteomes" id="UP000199149">
    <property type="component" value="Unassembled WGS sequence"/>
</dbReference>
<organism evidence="2 3">
    <name type="scientific">Algoriella xinjiangensis</name>
    <dbReference type="NCBI Taxonomy" id="684065"/>
    <lineage>
        <taxon>Bacteria</taxon>
        <taxon>Pseudomonadati</taxon>
        <taxon>Bacteroidota</taxon>
        <taxon>Flavobacteriia</taxon>
        <taxon>Flavobacteriales</taxon>
        <taxon>Weeksellaceae</taxon>
        <taxon>Algoriella</taxon>
    </lineage>
</organism>
<evidence type="ECO:0000313" key="3">
    <source>
        <dbReference type="Proteomes" id="UP000199149"/>
    </source>
</evidence>
<protein>
    <submittedName>
        <fullName evidence="2">Uncharacterized protein</fullName>
    </submittedName>
</protein>